<dbReference type="PANTHER" id="PTHR43782:SF3">
    <property type="entry name" value="ARGINASE"/>
    <property type="match status" value="1"/>
</dbReference>
<sequence>MRVSRSPGRSPRAGVIPVAPSSWPGRPEMYLPHKPRPNVTPWRKSPGGCVSTGTPRPEPSPRGRGLHGPSHQVRQHPARLPPRFTHEDTSSAKAFRGNPVKVHLPSTHLRGPMLFLYFPQWQGSGSSDELYRGAVLVRQRWPELPWVEVPVTRETALPIRHGILGYDALLAQQQAAAALLAHHAPARLVTLGGDCGVELAPVSWLNHRYAGDLAVLWLDAHGDLNTPESSPSGHFHGMPLRCLLGEGEPALTRLVTSRLDPRQVLLAGARELDPPESDFIAARQLSRLTASRLNDEPASLARWVGEAGFSQVYLHLDLDVLEPTGFPYVKCPTPGGVTSEALVAALSHLREGGRLVGLSVLEFVPGEGEAGLDLIDRLLRAALGEVPESLPE</sequence>
<organism evidence="6 7">
    <name type="scientific">Archangium minus</name>
    <dbReference type="NCBI Taxonomy" id="83450"/>
    <lineage>
        <taxon>Bacteria</taxon>
        <taxon>Pseudomonadati</taxon>
        <taxon>Myxococcota</taxon>
        <taxon>Myxococcia</taxon>
        <taxon>Myxococcales</taxon>
        <taxon>Cystobacterineae</taxon>
        <taxon>Archangiaceae</taxon>
        <taxon>Archangium</taxon>
    </lineage>
</organism>
<dbReference type="PROSITE" id="PS51409">
    <property type="entry name" value="ARGINASE_2"/>
    <property type="match status" value="1"/>
</dbReference>
<evidence type="ECO:0000256" key="4">
    <source>
        <dbReference type="PROSITE-ProRule" id="PRU00742"/>
    </source>
</evidence>
<dbReference type="Pfam" id="PF00491">
    <property type="entry name" value="Arginase"/>
    <property type="match status" value="1"/>
</dbReference>
<comment type="similarity">
    <text evidence="4">Belongs to the arginase family.</text>
</comment>
<keyword evidence="1" id="KW-0479">Metal-binding</keyword>
<evidence type="ECO:0000256" key="3">
    <source>
        <dbReference type="ARBA" id="ARBA00023211"/>
    </source>
</evidence>
<dbReference type="InterPro" id="IPR006035">
    <property type="entry name" value="Ureohydrolase"/>
</dbReference>
<keyword evidence="2" id="KW-0378">Hydrolase</keyword>
<proteinExistence type="inferred from homology"/>
<accession>A0ABY9X1Y8</accession>
<gene>
    <name evidence="6" type="ORF">F0U60_38660</name>
</gene>
<dbReference type="EMBL" id="CP043494">
    <property type="protein sequence ID" value="WNG49388.1"/>
    <property type="molecule type" value="Genomic_DNA"/>
</dbReference>
<dbReference type="Proteomes" id="UP001611383">
    <property type="component" value="Chromosome"/>
</dbReference>
<dbReference type="CDD" id="cd09999">
    <property type="entry name" value="Arginase-like_1"/>
    <property type="match status" value="1"/>
</dbReference>
<evidence type="ECO:0000256" key="2">
    <source>
        <dbReference type="ARBA" id="ARBA00022801"/>
    </source>
</evidence>
<dbReference type="Gene3D" id="3.40.800.10">
    <property type="entry name" value="Ureohydrolase domain"/>
    <property type="match status" value="1"/>
</dbReference>
<dbReference type="SUPFAM" id="SSF52768">
    <property type="entry name" value="Arginase/deacetylase"/>
    <property type="match status" value="1"/>
</dbReference>
<evidence type="ECO:0000256" key="1">
    <source>
        <dbReference type="ARBA" id="ARBA00022723"/>
    </source>
</evidence>
<dbReference type="InterPro" id="IPR023696">
    <property type="entry name" value="Ureohydrolase_dom_sf"/>
</dbReference>
<dbReference type="PRINTS" id="PR00116">
    <property type="entry name" value="ARGINASE"/>
</dbReference>
<reference evidence="6 7" key="1">
    <citation type="submission" date="2019-08" db="EMBL/GenBank/DDBJ databases">
        <title>Archangium and Cystobacter genomes.</title>
        <authorList>
            <person name="Chen I.-C.K."/>
            <person name="Wielgoss S."/>
        </authorList>
    </citation>
    <scope>NUCLEOTIDE SEQUENCE [LARGE SCALE GENOMIC DNA]</scope>
    <source>
        <strain evidence="6 7">Cbm 6</strain>
    </source>
</reference>
<evidence type="ECO:0000256" key="5">
    <source>
        <dbReference type="SAM" id="MobiDB-lite"/>
    </source>
</evidence>
<protein>
    <submittedName>
        <fullName evidence="6">Arginase family protein</fullName>
    </submittedName>
</protein>
<keyword evidence="7" id="KW-1185">Reference proteome</keyword>
<keyword evidence="3" id="KW-0464">Manganese</keyword>
<feature type="region of interest" description="Disordered" evidence="5">
    <location>
        <begin position="1"/>
        <end position="91"/>
    </location>
</feature>
<evidence type="ECO:0000313" key="7">
    <source>
        <dbReference type="Proteomes" id="UP001611383"/>
    </source>
</evidence>
<name>A0ABY9X1Y8_9BACT</name>
<dbReference type="PANTHER" id="PTHR43782">
    <property type="entry name" value="ARGINASE"/>
    <property type="match status" value="1"/>
</dbReference>
<evidence type="ECO:0000313" key="6">
    <source>
        <dbReference type="EMBL" id="WNG49388.1"/>
    </source>
</evidence>